<dbReference type="Proteomes" id="UP000004995">
    <property type="component" value="Unassembled WGS sequence"/>
</dbReference>
<sequence length="58" mass="6676">MPEAFNVFDAQVAQQRLQAQGSLHHAGIFQRGNSCYDLVTKVGREHFAEVMSWFFFRA</sequence>
<dbReference type="EnsemblPlants" id="KQK95996">
    <property type="protein sequence ID" value="KQK95996"/>
    <property type="gene ID" value="SETIT_028563mg"/>
</dbReference>
<reference evidence="2" key="1">
    <citation type="journal article" date="2012" name="Nat. Biotechnol.">
        <title>Reference genome sequence of the model plant Setaria.</title>
        <authorList>
            <person name="Bennetzen J.L."/>
            <person name="Schmutz J."/>
            <person name="Wang H."/>
            <person name="Percifield R."/>
            <person name="Hawkins J."/>
            <person name="Pontaroli A.C."/>
            <person name="Estep M."/>
            <person name="Feng L."/>
            <person name="Vaughn J.N."/>
            <person name="Grimwood J."/>
            <person name="Jenkins J."/>
            <person name="Barry K."/>
            <person name="Lindquist E."/>
            <person name="Hellsten U."/>
            <person name="Deshpande S."/>
            <person name="Wang X."/>
            <person name="Wu X."/>
            <person name="Mitros T."/>
            <person name="Triplett J."/>
            <person name="Yang X."/>
            <person name="Ye C.Y."/>
            <person name="Mauro-Herrera M."/>
            <person name="Wang L."/>
            <person name="Li P."/>
            <person name="Sharma M."/>
            <person name="Sharma R."/>
            <person name="Ronald P.C."/>
            <person name="Panaud O."/>
            <person name="Kellogg E.A."/>
            <person name="Brutnell T.P."/>
            <person name="Doust A.N."/>
            <person name="Tuskan G.A."/>
            <person name="Rokhsar D."/>
            <person name="Devos K.M."/>
        </authorList>
    </citation>
    <scope>NUCLEOTIDE SEQUENCE [LARGE SCALE GENOMIC DNA]</scope>
    <source>
        <strain evidence="2">cv. Yugu1</strain>
    </source>
</reference>
<name>K3ZPN3_SETIT</name>
<protein>
    <submittedName>
        <fullName evidence="1">Uncharacterized protein</fullName>
    </submittedName>
</protein>
<keyword evidence="2" id="KW-1185">Reference proteome</keyword>
<dbReference type="EMBL" id="AGNK02005275">
    <property type="status" value="NOT_ANNOTATED_CDS"/>
    <property type="molecule type" value="Genomic_DNA"/>
</dbReference>
<dbReference type="Gramene" id="KQK95996">
    <property type="protein sequence ID" value="KQK95996"/>
    <property type="gene ID" value="SETIT_028563mg"/>
</dbReference>
<dbReference type="AlphaFoldDB" id="K3ZPN3"/>
<dbReference type="HOGENOM" id="CLU_2982722_0_0_1"/>
<proteinExistence type="predicted"/>
<dbReference type="InParanoid" id="K3ZPN3"/>
<organism evidence="1 2">
    <name type="scientific">Setaria italica</name>
    <name type="common">Foxtail millet</name>
    <name type="synonym">Panicum italicum</name>
    <dbReference type="NCBI Taxonomy" id="4555"/>
    <lineage>
        <taxon>Eukaryota</taxon>
        <taxon>Viridiplantae</taxon>
        <taxon>Streptophyta</taxon>
        <taxon>Embryophyta</taxon>
        <taxon>Tracheophyta</taxon>
        <taxon>Spermatophyta</taxon>
        <taxon>Magnoliopsida</taxon>
        <taxon>Liliopsida</taxon>
        <taxon>Poales</taxon>
        <taxon>Poaceae</taxon>
        <taxon>PACMAD clade</taxon>
        <taxon>Panicoideae</taxon>
        <taxon>Panicodae</taxon>
        <taxon>Paniceae</taxon>
        <taxon>Cenchrinae</taxon>
        <taxon>Setaria</taxon>
    </lineage>
</organism>
<reference evidence="1" key="2">
    <citation type="submission" date="2018-08" db="UniProtKB">
        <authorList>
            <consortium name="EnsemblPlants"/>
        </authorList>
    </citation>
    <scope>IDENTIFICATION</scope>
    <source>
        <strain evidence="1">Yugu1</strain>
    </source>
</reference>
<evidence type="ECO:0000313" key="2">
    <source>
        <dbReference type="Proteomes" id="UP000004995"/>
    </source>
</evidence>
<accession>K3ZPN3</accession>
<evidence type="ECO:0000313" key="1">
    <source>
        <dbReference type="EnsemblPlants" id="KQK95996"/>
    </source>
</evidence>